<feature type="chain" id="PRO_5014960617" description="Secreted protein" evidence="2">
    <location>
        <begin position="18"/>
        <end position="109"/>
    </location>
</feature>
<keyword evidence="2" id="KW-0732">Signal</keyword>
<feature type="compositionally biased region" description="Basic and acidic residues" evidence="1">
    <location>
        <begin position="82"/>
        <end position="93"/>
    </location>
</feature>
<sequence length="109" mass="12087">MTPSCFWFSHSLSLSLSHSLSVLCMCVVFFPPASFAASMMQLALTTLMGSQHTCTRLDERISESQTSSPPPWLESAQPKQPGHCEEGTKKKDGCRTSEEIDFEYGGFFL</sequence>
<evidence type="ECO:0000256" key="1">
    <source>
        <dbReference type="SAM" id="MobiDB-lite"/>
    </source>
</evidence>
<dbReference type="AlphaFoldDB" id="A0A2M4D526"/>
<organism evidence="3">
    <name type="scientific">Anopheles darlingi</name>
    <name type="common">Mosquito</name>
    <dbReference type="NCBI Taxonomy" id="43151"/>
    <lineage>
        <taxon>Eukaryota</taxon>
        <taxon>Metazoa</taxon>
        <taxon>Ecdysozoa</taxon>
        <taxon>Arthropoda</taxon>
        <taxon>Hexapoda</taxon>
        <taxon>Insecta</taxon>
        <taxon>Pterygota</taxon>
        <taxon>Neoptera</taxon>
        <taxon>Endopterygota</taxon>
        <taxon>Diptera</taxon>
        <taxon>Nematocera</taxon>
        <taxon>Culicoidea</taxon>
        <taxon>Culicidae</taxon>
        <taxon>Anophelinae</taxon>
        <taxon>Anopheles</taxon>
    </lineage>
</organism>
<dbReference type="EMBL" id="GGFL01008479">
    <property type="protein sequence ID" value="MBW72657.1"/>
    <property type="molecule type" value="Transcribed_RNA"/>
</dbReference>
<evidence type="ECO:0008006" key="4">
    <source>
        <dbReference type="Google" id="ProtNLM"/>
    </source>
</evidence>
<evidence type="ECO:0000256" key="2">
    <source>
        <dbReference type="SAM" id="SignalP"/>
    </source>
</evidence>
<evidence type="ECO:0000313" key="3">
    <source>
        <dbReference type="EMBL" id="MBW72657.1"/>
    </source>
</evidence>
<protein>
    <recommendedName>
        <fullName evidence="4">Secreted protein</fullName>
    </recommendedName>
</protein>
<accession>A0A2M4D526</accession>
<reference evidence="3" key="1">
    <citation type="submission" date="2018-01" db="EMBL/GenBank/DDBJ databases">
        <title>An insight into the sialome of Amazonian anophelines.</title>
        <authorList>
            <person name="Ribeiro J.M."/>
            <person name="Scarpassa V."/>
            <person name="Calvo E."/>
        </authorList>
    </citation>
    <scope>NUCLEOTIDE SEQUENCE</scope>
</reference>
<proteinExistence type="predicted"/>
<feature type="region of interest" description="Disordered" evidence="1">
    <location>
        <begin position="58"/>
        <end position="93"/>
    </location>
</feature>
<feature type="signal peptide" evidence="2">
    <location>
        <begin position="1"/>
        <end position="17"/>
    </location>
</feature>
<name>A0A2M4D526_ANODA</name>